<feature type="compositionally biased region" description="Low complexity" evidence="1">
    <location>
        <begin position="312"/>
        <end position="357"/>
    </location>
</feature>
<dbReference type="STRING" id="1314800.A0A1B7MJL1"/>
<dbReference type="OrthoDB" id="3205788at2759"/>
<evidence type="ECO:0000256" key="1">
    <source>
        <dbReference type="SAM" id="MobiDB-lite"/>
    </source>
</evidence>
<feature type="compositionally biased region" description="Polar residues" evidence="1">
    <location>
        <begin position="543"/>
        <end position="566"/>
    </location>
</feature>
<organism evidence="2 3">
    <name type="scientific">Rhizopogon vinicolor AM-OR11-026</name>
    <dbReference type="NCBI Taxonomy" id="1314800"/>
    <lineage>
        <taxon>Eukaryota</taxon>
        <taxon>Fungi</taxon>
        <taxon>Dikarya</taxon>
        <taxon>Basidiomycota</taxon>
        <taxon>Agaricomycotina</taxon>
        <taxon>Agaricomycetes</taxon>
        <taxon>Agaricomycetidae</taxon>
        <taxon>Boletales</taxon>
        <taxon>Suillineae</taxon>
        <taxon>Rhizopogonaceae</taxon>
        <taxon>Rhizopogon</taxon>
    </lineage>
</organism>
<reference evidence="2 3" key="1">
    <citation type="submission" date="2016-06" db="EMBL/GenBank/DDBJ databases">
        <title>Comparative genomics of the ectomycorrhizal sister species Rhizopogon vinicolor and Rhizopogon vesiculosus (Basidiomycota: Boletales) reveals a divergence of the mating type B locus.</title>
        <authorList>
            <consortium name="DOE Joint Genome Institute"/>
            <person name="Mujic A.B."/>
            <person name="Kuo A."/>
            <person name="Tritt A."/>
            <person name="Lipzen A."/>
            <person name="Chen C."/>
            <person name="Johnson J."/>
            <person name="Sharma A."/>
            <person name="Barry K."/>
            <person name="Grigoriev I.V."/>
            <person name="Spatafora J.W."/>
        </authorList>
    </citation>
    <scope>NUCLEOTIDE SEQUENCE [LARGE SCALE GENOMIC DNA]</scope>
    <source>
        <strain evidence="2 3">AM-OR11-026</strain>
    </source>
</reference>
<dbReference type="AlphaFoldDB" id="A0A1B7MJL1"/>
<proteinExistence type="predicted"/>
<gene>
    <name evidence="2" type="ORF">K503DRAFT_804946</name>
</gene>
<protein>
    <submittedName>
        <fullName evidence="2">Uncharacterized protein</fullName>
    </submittedName>
</protein>
<feature type="compositionally biased region" description="Basic and acidic residues" evidence="1">
    <location>
        <begin position="297"/>
        <end position="311"/>
    </location>
</feature>
<name>A0A1B7MJL1_9AGAM</name>
<feature type="compositionally biased region" description="Polar residues" evidence="1">
    <location>
        <begin position="101"/>
        <end position="111"/>
    </location>
</feature>
<feature type="region of interest" description="Disordered" evidence="1">
    <location>
        <begin position="152"/>
        <end position="171"/>
    </location>
</feature>
<dbReference type="Proteomes" id="UP000092154">
    <property type="component" value="Unassembled WGS sequence"/>
</dbReference>
<feature type="compositionally biased region" description="Basic and acidic residues" evidence="1">
    <location>
        <begin position="525"/>
        <end position="535"/>
    </location>
</feature>
<evidence type="ECO:0000313" key="3">
    <source>
        <dbReference type="Proteomes" id="UP000092154"/>
    </source>
</evidence>
<dbReference type="EMBL" id="KV448917">
    <property type="protein sequence ID" value="OAX32783.1"/>
    <property type="molecule type" value="Genomic_DNA"/>
</dbReference>
<feature type="region of interest" description="Disordered" evidence="1">
    <location>
        <begin position="519"/>
        <end position="573"/>
    </location>
</feature>
<feature type="region of interest" description="Disordered" evidence="1">
    <location>
        <begin position="1"/>
        <end position="54"/>
    </location>
</feature>
<keyword evidence="3" id="KW-1185">Reference proteome</keyword>
<feature type="region of interest" description="Disordered" evidence="1">
    <location>
        <begin position="197"/>
        <end position="362"/>
    </location>
</feature>
<sequence length="573" mass="63582">MSSHYNLRSQHDTHMSADPTPDTQSESSISSVITDRTPTNLTSESNDSIVGSDLRPICSYSDMVRSRPNTPQPQVEKGLASIDNTIESPLNEATPVDDMQNKLSENPFTSESCDESDASWMTVECCRQKARKAGKNKSDLKGLHKTDLSLEQLSSLGEGPSKGKGIDPHNWGGIDIDDSDIDIHAQAEASKAWATARDWSKKKSDAQAEVSNNESDCEPEIRKLQDEFNEDSRSKKKDKPTRGPIDLMVKKVISKKSKKVVTRDTPPAMDAAAQIAPKSYLGRAFEQINASKKGRSSRKDNPSGPSHRIDDSSSSSTDKSSPSDSSSDPASLSSSSTTDDSSLEPSDSSSTNSYESTPTHKKRSSKKWKWSKSWKSARKKVTLKPIPPTKYDGSVDSRLFHRFITEGTAYIQDGNVPRSRQVFVLSHYLKDKAHDFYVRQVSDRPSGWRLSEFFTELFNYCFLLDFRTKQWNVPKREKVIKFWFGLNPNIQNELYKMCLNPEVSSLQRVQRTAEIIELANSTTESRSHHGDDGLKGPKGSMKGKSQTGATSRSSDNHANGAGQNDSPPEASRN</sequence>
<feature type="compositionally biased region" description="Basic and acidic residues" evidence="1">
    <location>
        <begin position="219"/>
        <end position="233"/>
    </location>
</feature>
<feature type="region of interest" description="Disordered" evidence="1">
    <location>
        <begin position="89"/>
        <end position="114"/>
    </location>
</feature>
<evidence type="ECO:0000313" key="2">
    <source>
        <dbReference type="EMBL" id="OAX32783.1"/>
    </source>
</evidence>
<accession>A0A1B7MJL1</accession>
<dbReference type="InParanoid" id="A0A1B7MJL1"/>
<feature type="compositionally biased region" description="Polar residues" evidence="1">
    <location>
        <begin position="21"/>
        <end position="49"/>
    </location>
</feature>